<keyword evidence="2" id="KW-1185">Reference proteome</keyword>
<comment type="caution">
    <text evidence="1">The sequence shown here is derived from an EMBL/GenBank/DDBJ whole genome shotgun (WGS) entry which is preliminary data.</text>
</comment>
<organism evidence="1 2">
    <name type="scientific">Elysia crispata</name>
    <name type="common">lettuce slug</name>
    <dbReference type="NCBI Taxonomy" id="231223"/>
    <lineage>
        <taxon>Eukaryota</taxon>
        <taxon>Metazoa</taxon>
        <taxon>Spiralia</taxon>
        <taxon>Lophotrochozoa</taxon>
        <taxon>Mollusca</taxon>
        <taxon>Gastropoda</taxon>
        <taxon>Heterobranchia</taxon>
        <taxon>Euthyneura</taxon>
        <taxon>Panpulmonata</taxon>
        <taxon>Sacoglossa</taxon>
        <taxon>Placobranchoidea</taxon>
        <taxon>Plakobranchidae</taxon>
        <taxon>Elysia</taxon>
    </lineage>
</organism>
<gene>
    <name evidence="1" type="ORF">RRG08_050008</name>
</gene>
<proteinExistence type="predicted"/>
<sequence>MGLGGSLAVIGRASGKLSTLSGQKALSINILCRTCDRMEAAAAGEGRGSALKVFSGCHRSVYSVFTVYTD</sequence>
<evidence type="ECO:0000313" key="1">
    <source>
        <dbReference type="EMBL" id="KAK3802119.1"/>
    </source>
</evidence>
<accession>A0AAE1B971</accession>
<reference evidence="1" key="1">
    <citation type="journal article" date="2023" name="G3 (Bethesda)">
        <title>A reference genome for the long-term kleptoplast-retaining sea slug Elysia crispata morphotype clarki.</title>
        <authorList>
            <person name="Eastman K.E."/>
            <person name="Pendleton A.L."/>
            <person name="Shaikh M.A."/>
            <person name="Suttiyut T."/>
            <person name="Ogas R."/>
            <person name="Tomko P."/>
            <person name="Gavelis G."/>
            <person name="Widhalm J.R."/>
            <person name="Wisecaver J.H."/>
        </authorList>
    </citation>
    <scope>NUCLEOTIDE SEQUENCE</scope>
    <source>
        <strain evidence="1">ECLA1</strain>
    </source>
</reference>
<dbReference type="AlphaFoldDB" id="A0AAE1B971"/>
<protein>
    <submittedName>
        <fullName evidence="1">Uncharacterized protein</fullName>
    </submittedName>
</protein>
<name>A0AAE1B971_9GAST</name>
<evidence type="ECO:0000313" key="2">
    <source>
        <dbReference type="Proteomes" id="UP001283361"/>
    </source>
</evidence>
<dbReference type="EMBL" id="JAWDGP010000265">
    <property type="protein sequence ID" value="KAK3802119.1"/>
    <property type="molecule type" value="Genomic_DNA"/>
</dbReference>
<dbReference type="Proteomes" id="UP001283361">
    <property type="component" value="Unassembled WGS sequence"/>
</dbReference>